<evidence type="ECO:0000256" key="1">
    <source>
        <dbReference type="ARBA" id="ARBA00005417"/>
    </source>
</evidence>
<dbReference type="CDD" id="cd03214">
    <property type="entry name" value="ABC_Iron-Siderophores_B12_Hemin"/>
    <property type="match status" value="1"/>
</dbReference>
<keyword evidence="3" id="KW-0547">Nucleotide-binding</keyword>
<evidence type="ECO:0000256" key="4">
    <source>
        <dbReference type="ARBA" id="ARBA00022840"/>
    </source>
</evidence>
<dbReference type="GO" id="GO:0005524">
    <property type="term" value="F:ATP binding"/>
    <property type="evidence" value="ECO:0007669"/>
    <property type="project" value="UniProtKB-KW"/>
</dbReference>
<dbReference type="AlphaFoldDB" id="A0A4R2T445"/>
<dbReference type="PROSITE" id="PS00211">
    <property type="entry name" value="ABC_TRANSPORTER_1"/>
    <property type="match status" value="1"/>
</dbReference>
<organism evidence="6 7">
    <name type="scientific">Cricetibacter osteomyelitidis</name>
    <dbReference type="NCBI Taxonomy" id="1521931"/>
    <lineage>
        <taxon>Bacteria</taxon>
        <taxon>Pseudomonadati</taxon>
        <taxon>Pseudomonadota</taxon>
        <taxon>Gammaproteobacteria</taxon>
        <taxon>Pasteurellales</taxon>
        <taxon>Pasteurellaceae</taxon>
        <taxon>Cricetibacter</taxon>
    </lineage>
</organism>
<evidence type="ECO:0000313" key="7">
    <source>
        <dbReference type="Proteomes" id="UP000295763"/>
    </source>
</evidence>
<dbReference type="FunFam" id="3.40.50.300:FF:000134">
    <property type="entry name" value="Iron-enterobactin ABC transporter ATP-binding protein"/>
    <property type="match status" value="1"/>
</dbReference>
<sequence length="265" mass="29454">MLTIKNLYFSHQDKLVLNGIDLALNRGELLTILGANGAGKSTLLNCIAGLLKPQFKDDIGGIWLNNENLTALSNRQIARKIAYVSQSAPQTYLYTVQDYVALGRAPHLSRFASPSEKDYALVDQALDTLDIRHLADKIYMNMSGGEKQLVNIAKILVQQPQLILFDEPTSALDYGNVFKTIRLIKQLAEQNFSIITTTHNPDHPMLLHSKLPDAKVAILNAAGKLQVGNTLDIITEQNLTALYQTDLKLIYIPELQRHICAISHL</sequence>
<dbReference type="Proteomes" id="UP000295763">
    <property type="component" value="Unassembled WGS sequence"/>
</dbReference>
<keyword evidence="4 6" id="KW-0067">ATP-binding</keyword>
<reference evidence="6 7" key="1">
    <citation type="submission" date="2019-03" db="EMBL/GenBank/DDBJ databases">
        <title>Genomic Encyclopedia of Type Strains, Phase IV (KMG-IV): sequencing the most valuable type-strain genomes for metagenomic binning, comparative biology and taxonomic classification.</title>
        <authorList>
            <person name="Goeker M."/>
        </authorList>
    </citation>
    <scope>NUCLEOTIDE SEQUENCE [LARGE SCALE GENOMIC DNA]</scope>
    <source>
        <strain evidence="6 7">DSM 28404</strain>
    </source>
</reference>
<dbReference type="Gene3D" id="3.40.50.300">
    <property type="entry name" value="P-loop containing nucleotide triphosphate hydrolases"/>
    <property type="match status" value="1"/>
</dbReference>
<dbReference type="InterPro" id="IPR003593">
    <property type="entry name" value="AAA+_ATPase"/>
</dbReference>
<dbReference type="OrthoDB" id="5292475at2"/>
<dbReference type="SUPFAM" id="SSF52540">
    <property type="entry name" value="P-loop containing nucleoside triphosphate hydrolases"/>
    <property type="match status" value="1"/>
</dbReference>
<dbReference type="Pfam" id="PF00005">
    <property type="entry name" value="ABC_tran"/>
    <property type="match status" value="1"/>
</dbReference>
<dbReference type="RefSeq" id="WP_131974339.1">
    <property type="nucleotide sequence ID" value="NZ_SLYB01000001.1"/>
</dbReference>
<proteinExistence type="inferred from homology"/>
<feature type="domain" description="ABC transporter" evidence="5">
    <location>
        <begin position="2"/>
        <end position="247"/>
    </location>
</feature>
<dbReference type="PANTHER" id="PTHR42734">
    <property type="entry name" value="METAL TRANSPORT SYSTEM ATP-BINDING PROTEIN TM_0124-RELATED"/>
    <property type="match status" value="1"/>
</dbReference>
<accession>A0A4R2T445</accession>
<dbReference type="SMART" id="SM00382">
    <property type="entry name" value="AAA"/>
    <property type="match status" value="1"/>
</dbReference>
<evidence type="ECO:0000313" key="6">
    <source>
        <dbReference type="EMBL" id="TCP97749.1"/>
    </source>
</evidence>
<keyword evidence="2" id="KW-0813">Transport</keyword>
<keyword evidence="7" id="KW-1185">Reference proteome</keyword>
<name>A0A4R2T445_9PAST</name>
<dbReference type="GO" id="GO:0016887">
    <property type="term" value="F:ATP hydrolysis activity"/>
    <property type="evidence" value="ECO:0007669"/>
    <property type="project" value="InterPro"/>
</dbReference>
<evidence type="ECO:0000256" key="3">
    <source>
        <dbReference type="ARBA" id="ARBA00022741"/>
    </source>
</evidence>
<evidence type="ECO:0000259" key="5">
    <source>
        <dbReference type="PROSITE" id="PS50893"/>
    </source>
</evidence>
<protein>
    <submittedName>
        <fullName evidence="6">Iron complex transport system ATP-binding protein</fullName>
    </submittedName>
</protein>
<dbReference type="InterPro" id="IPR027417">
    <property type="entry name" value="P-loop_NTPase"/>
</dbReference>
<dbReference type="InterPro" id="IPR050153">
    <property type="entry name" value="Metal_Ion_Import_ABC"/>
</dbReference>
<dbReference type="PANTHER" id="PTHR42734:SF19">
    <property type="entry name" value="IRON COMPOUNDS ABC TRANSPORTER, ATP-BINDING PROTEIN"/>
    <property type="match status" value="1"/>
</dbReference>
<dbReference type="PROSITE" id="PS50893">
    <property type="entry name" value="ABC_TRANSPORTER_2"/>
    <property type="match status" value="1"/>
</dbReference>
<comment type="caution">
    <text evidence="6">The sequence shown here is derived from an EMBL/GenBank/DDBJ whole genome shotgun (WGS) entry which is preliminary data.</text>
</comment>
<comment type="similarity">
    <text evidence="1">Belongs to the ABC transporter superfamily.</text>
</comment>
<dbReference type="InterPro" id="IPR017871">
    <property type="entry name" value="ABC_transporter-like_CS"/>
</dbReference>
<dbReference type="EMBL" id="SLYB01000001">
    <property type="protein sequence ID" value="TCP97749.1"/>
    <property type="molecule type" value="Genomic_DNA"/>
</dbReference>
<evidence type="ECO:0000256" key="2">
    <source>
        <dbReference type="ARBA" id="ARBA00022448"/>
    </source>
</evidence>
<dbReference type="InterPro" id="IPR003439">
    <property type="entry name" value="ABC_transporter-like_ATP-bd"/>
</dbReference>
<gene>
    <name evidence="6" type="ORF">EDC44_101132</name>
</gene>